<feature type="compositionally biased region" description="Low complexity" evidence="1">
    <location>
        <begin position="112"/>
        <end position="121"/>
    </location>
</feature>
<dbReference type="EMBL" id="LGSR01000013">
    <property type="protein sequence ID" value="KOS21133.1"/>
    <property type="molecule type" value="Genomic_DNA"/>
</dbReference>
<evidence type="ECO:0000313" key="3">
    <source>
        <dbReference type="Proteomes" id="UP000053831"/>
    </source>
</evidence>
<proteinExistence type="predicted"/>
<feature type="region of interest" description="Disordered" evidence="1">
    <location>
        <begin position="102"/>
        <end position="132"/>
    </location>
</feature>
<accession>A0A0M9VVN5</accession>
<organism evidence="2 3">
    <name type="scientific">Escovopsis weberi</name>
    <dbReference type="NCBI Taxonomy" id="150374"/>
    <lineage>
        <taxon>Eukaryota</taxon>
        <taxon>Fungi</taxon>
        <taxon>Dikarya</taxon>
        <taxon>Ascomycota</taxon>
        <taxon>Pezizomycotina</taxon>
        <taxon>Sordariomycetes</taxon>
        <taxon>Hypocreomycetidae</taxon>
        <taxon>Hypocreales</taxon>
        <taxon>Hypocreaceae</taxon>
        <taxon>Escovopsis</taxon>
    </lineage>
</organism>
<reference evidence="2 3" key="1">
    <citation type="submission" date="2015-07" db="EMBL/GenBank/DDBJ databases">
        <title>The genome of the fungus Escovopsis weberi, a specialized disease agent of ant agriculture.</title>
        <authorList>
            <person name="de Man T.J."/>
            <person name="Stajich J.E."/>
            <person name="Kubicek C.P."/>
            <person name="Chenthamara K."/>
            <person name="Atanasova L."/>
            <person name="Druzhinina I.S."/>
            <person name="Birnbaum S."/>
            <person name="Barribeau S.M."/>
            <person name="Teiling C."/>
            <person name="Suen G."/>
            <person name="Currie C."/>
            <person name="Gerardo N.M."/>
        </authorList>
    </citation>
    <scope>NUCLEOTIDE SEQUENCE [LARGE SCALE GENOMIC DNA]</scope>
</reference>
<gene>
    <name evidence="2" type="ORF">ESCO_004050</name>
</gene>
<name>A0A0M9VVN5_ESCWE</name>
<dbReference type="AlphaFoldDB" id="A0A0M9VVN5"/>
<protein>
    <submittedName>
        <fullName evidence="2">Uncharacterized protein</fullName>
    </submittedName>
</protein>
<sequence>MRKLLLTSSAVSVLATAFTVILCTLALFFSGYTIQQRTLRQLRAAIRPRESPLAQLPERFRPVPVKLEDGTIVLLESEAERSILEQRDLFAASEPTVEAKLQPSSIADQEVAPAGPAAADTGDGDEDEDGDGDMLVEGGKATRKQIKMMEQITAQAAQKAWAVENPDPLSKDKAPVSRAQRRRMIKEEIQRLAHGQEPVYYQRRLW</sequence>
<evidence type="ECO:0000313" key="2">
    <source>
        <dbReference type="EMBL" id="KOS21133.1"/>
    </source>
</evidence>
<dbReference type="Proteomes" id="UP000053831">
    <property type="component" value="Unassembled WGS sequence"/>
</dbReference>
<comment type="caution">
    <text evidence="2">The sequence shown here is derived from an EMBL/GenBank/DDBJ whole genome shotgun (WGS) entry which is preliminary data.</text>
</comment>
<feature type="compositionally biased region" description="Acidic residues" evidence="1">
    <location>
        <begin position="122"/>
        <end position="132"/>
    </location>
</feature>
<keyword evidence="3" id="KW-1185">Reference proteome</keyword>
<evidence type="ECO:0000256" key="1">
    <source>
        <dbReference type="SAM" id="MobiDB-lite"/>
    </source>
</evidence>
<dbReference type="OrthoDB" id="5367275at2759"/>